<proteinExistence type="predicted"/>
<sequence>MSPFDREELQVLVAPVKDNEPELEVLYKAFNWLIQDVQYYCVRQVVGLEALFKANRKEVDKEVQMPFD</sequence>
<organism evidence="1 2">
    <name type="scientific">Lachnellula suecica</name>
    <dbReference type="NCBI Taxonomy" id="602035"/>
    <lineage>
        <taxon>Eukaryota</taxon>
        <taxon>Fungi</taxon>
        <taxon>Dikarya</taxon>
        <taxon>Ascomycota</taxon>
        <taxon>Pezizomycotina</taxon>
        <taxon>Leotiomycetes</taxon>
        <taxon>Helotiales</taxon>
        <taxon>Lachnaceae</taxon>
        <taxon>Lachnellula</taxon>
    </lineage>
</organism>
<feature type="non-terminal residue" evidence="1">
    <location>
        <position position="68"/>
    </location>
</feature>
<gene>
    <name evidence="1" type="ORF">LSUE1_G009447</name>
</gene>
<dbReference type="Proteomes" id="UP000469558">
    <property type="component" value="Unassembled WGS sequence"/>
</dbReference>
<evidence type="ECO:0000313" key="2">
    <source>
        <dbReference type="Proteomes" id="UP000469558"/>
    </source>
</evidence>
<protein>
    <submittedName>
        <fullName evidence="1">Uncharacterized protein</fullName>
    </submittedName>
</protein>
<reference evidence="1 2" key="1">
    <citation type="submission" date="2018-05" db="EMBL/GenBank/DDBJ databases">
        <title>Genome sequencing and assembly of the regulated plant pathogen Lachnellula willkommii and related sister species for the development of diagnostic species identification markers.</title>
        <authorList>
            <person name="Giroux E."/>
            <person name="Bilodeau G."/>
        </authorList>
    </citation>
    <scope>NUCLEOTIDE SEQUENCE [LARGE SCALE GENOMIC DNA]</scope>
    <source>
        <strain evidence="1 2">CBS 268.59</strain>
    </source>
</reference>
<dbReference type="EMBL" id="QGMK01003739">
    <property type="protein sequence ID" value="TVY51751.1"/>
    <property type="molecule type" value="Genomic_DNA"/>
</dbReference>
<comment type="caution">
    <text evidence="1">The sequence shown here is derived from an EMBL/GenBank/DDBJ whole genome shotgun (WGS) entry which is preliminary data.</text>
</comment>
<name>A0A8T9BUC6_9HELO</name>
<dbReference type="OrthoDB" id="3525702at2759"/>
<accession>A0A8T9BUC6</accession>
<keyword evidence="2" id="KW-1185">Reference proteome</keyword>
<dbReference type="AlphaFoldDB" id="A0A8T9BUC6"/>
<evidence type="ECO:0000313" key="1">
    <source>
        <dbReference type="EMBL" id="TVY51751.1"/>
    </source>
</evidence>